<sequence length="288" mass="31872">MKLVNVVFEDQLVLGKVKPRGLKFLLPPIWPRSQAPIRSTIERLLELNKRLTAPPSAFLHHLEELLFPLFKDSAQQDAAHPSKADFSCDRVAETLILRVRSELSGLPFNWHFHCTAASSSQVSQHLIRPLMGVSLALQCHGRELAALLRMKDLEIQGYQESGAVLSRSRLKTEPFEEHSFLEQFMVEKLPEACTVGDGRAFALSLQNLYVAVTKQQIQAGQKRQGSGETSGSPTSQGTDSQLLKQPEQPVSSTPALSEPEPEPLGASGPVQRPQLAKAKRKKLRGLFS</sequence>
<evidence type="ECO:0000256" key="6">
    <source>
        <dbReference type="SAM" id="MobiDB-lite"/>
    </source>
</evidence>
<proteinExistence type="inferred from homology"/>
<evidence type="ECO:0000313" key="9">
    <source>
        <dbReference type="RefSeq" id="XP_026642169.1"/>
    </source>
</evidence>
<dbReference type="InterPro" id="IPR038051">
    <property type="entry name" value="XRCC4-like_N_sf"/>
</dbReference>
<comment type="similarity">
    <text evidence="5">Belongs to the XRCC4-XLF family. XLF subfamily.</text>
</comment>
<feature type="domain" description="XLF-like coiled-coil region" evidence="7">
    <location>
        <begin position="118"/>
        <end position="166"/>
    </location>
</feature>
<organism evidence="8 9">
    <name type="scientific">Microtus ochrogaster</name>
    <name type="common">Prairie vole</name>
    <dbReference type="NCBI Taxonomy" id="79684"/>
    <lineage>
        <taxon>Eukaryota</taxon>
        <taxon>Metazoa</taxon>
        <taxon>Chordata</taxon>
        <taxon>Craniata</taxon>
        <taxon>Vertebrata</taxon>
        <taxon>Euteleostomi</taxon>
        <taxon>Mammalia</taxon>
        <taxon>Eutheria</taxon>
        <taxon>Euarchontoglires</taxon>
        <taxon>Glires</taxon>
        <taxon>Rodentia</taxon>
        <taxon>Myomorpha</taxon>
        <taxon>Muroidea</taxon>
        <taxon>Cricetidae</taxon>
        <taxon>Arvicolinae</taxon>
        <taxon>Microtus</taxon>
    </lineage>
</organism>
<dbReference type="Gene3D" id="2.170.210.10">
    <property type="entry name" value="DNA double-strand break repair and VJ recombination XRCC4, N-terminal"/>
    <property type="match status" value="1"/>
</dbReference>
<evidence type="ECO:0000256" key="2">
    <source>
        <dbReference type="ARBA" id="ARBA00022763"/>
    </source>
</evidence>
<evidence type="ECO:0000256" key="5">
    <source>
        <dbReference type="ARBA" id="ARBA00025747"/>
    </source>
</evidence>
<evidence type="ECO:0000256" key="3">
    <source>
        <dbReference type="ARBA" id="ARBA00023204"/>
    </source>
</evidence>
<dbReference type="PANTHER" id="PTHR32235:SF1">
    <property type="entry name" value="NON-HOMOLOGOUS END-JOINING FACTOR 1"/>
    <property type="match status" value="1"/>
</dbReference>
<feature type="compositionally biased region" description="Basic residues" evidence="6">
    <location>
        <begin position="277"/>
        <end position="288"/>
    </location>
</feature>
<keyword evidence="8" id="KW-1185">Reference proteome</keyword>
<evidence type="ECO:0000259" key="7">
    <source>
        <dbReference type="Pfam" id="PF21928"/>
    </source>
</evidence>
<dbReference type="RefSeq" id="XP_026642169.1">
    <property type="nucleotide sequence ID" value="XM_026786368.1"/>
</dbReference>
<dbReference type="Gene3D" id="1.10.287.450">
    <property type="entry name" value="Helix hairpin bin"/>
    <property type="match status" value="1"/>
</dbReference>
<dbReference type="InterPro" id="IPR053829">
    <property type="entry name" value="XLF-like_CC"/>
</dbReference>
<dbReference type="Proteomes" id="UP000694915">
    <property type="component" value="Linkage group LG4"/>
</dbReference>
<evidence type="ECO:0000313" key="8">
    <source>
        <dbReference type="Proteomes" id="UP000694915"/>
    </source>
</evidence>
<evidence type="ECO:0000256" key="4">
    <source>
        <dbReference type="ARBA" id="ARBA00023242"/>
    </source>
</evidence>
<dbReference type="InterPro" id="IPR052287">
    <property type="entry name" value="NHEJ_factor"/>
</dbReference>
<reference evidence="9" key="1">
    <citation type="submission" date="2025-08" db="UniProtKB">
        <authorList>
            <consortium name="RefSeq"/>
        </authorList>
    </citation>
    <scope>IDENTIFICATION</scope>
</reference>
<keyword evidence="2" id="KW-0227">DNA damage</keyword>
<feature type="compositionally biased region" description="Polar residues" evidence="6">
    <location>
        <begin position="220"/>
        <end position="255"/>
    </location>
</feature>
<name>A0ABM1UJK7_MICOH</name>
<feature type="region of interest" description="Disordered" evidence="6">
    <location>
        <begin position="220"/>
        <end position="288"/>
    </location>
</feature>
<dbReference type="Pfam" id="PF21928">
    <property type="entry name" value="XLF_CC"/>
    <property type="match status" value="1"/>
</dbReference>
<comment type="subcellular location">
    <subcellularLocation>
        <location evidence="1">Nucleus</location>
    </subcellularLocation>
</comment>
<keyword evidence="3" id="KW-0234">DNA repair</keyword>
<dbReference type="GeneID" id="101990930"/>
<gene>
    <name evidence="9" type="primary">Nhej1</name>
</gene>
<dbReference type="CDD" id="cd22285">
    <property type="entry name" value="HD_XLF_N"/>
    <property type="match status" value="1"/>
</dbReference>
<evidence type="ECO:0000256" key="1">
    <source>
        <dbReference type="ARBA" id="ARBA00004123"/>
    </source>
</evidence>
<keyword evidence="4" id="KW-0539">Nucleus</keyword>
<dbReference type="PANTHER" id="PTHR32235">
    <property type="entry name" value="NON-HOMOLOGOUS END-JOINING FACTOR 1"/>
    <property type="match status" value="1"/>
</dbReference>
<accession>A0ABM1UJK7</accession>
<protein>
    <submittedName>
        <fullName evidence="9">Non-homologous end-joining factor 1 isoform X3</fullName>
    </submittedName>
</protein>